<dbReference type="AlphaFoldDB" id="A0A0D2P0Z4"/>
<name>A0A0D2P0Z4_HYPSF</name>
<dbReference type="Proteomes" id="UP000054270">
    <property type="component" value="Unassembled WGS sequence"/>
</dbReference>
<protein>
    <submittedName>
        <fullName evidence="1">Uncharacterized protein</fullName>
    </submittedName>
</protein>
<reference evidence="2" key="1">
    <citation type="submission" date="2014-04" db="EMBL/GenBank/DDBJ databases">
        <title>Evolutionary Origins and Diversification of the Mycorrhizal Mutualists.</title>
        <authorList>
            <consortium name="DOE Joint Genome Institute"/>
            <consortium name="Mycorrhizal Genomics Consortium"/>
            <person name="Kohler A."/>
            <person name="Kuo A."/>
            <person name="Nagy L.G."/>
            <person name="Floudas D."/>
            <person name="Copeland A."/>
            <person name="Barry K.W."/>
            <person name="Cichocki N."/>
            <person name="Veneault-Fourrey C."/>
            <person name="LaButti K."/>
            <person name="Lindquist E.A."/>
            <person name="Lipzen A."/>
            <person name="Lundell T."/>
            <person name="Morin E."/>
            <person name="Murat C."/>
            <person name="Riley R."/>
            <person name="Ohm R."/>
            <person name="Sun H."/>
            <person name="Tunlid A."/>
            <person name="Henrissat B."/>
            <person name="Grigoriev I.V."/>
            <person name="Hibbett D.S."/>
            <person name="Martin F."/>
        </authorList>
    </citation>
    <scope>NUCLEOTIDE SEQUENCE [LARGE SCALE GENOMIC DNA]</scope>
    <source>
        <strain evidence="2">FD-334 SS-4</strain>
    </source>
</reference>
<gene>
    <name evidence="1" type="ORF">HYPSUDRAFT_49299</name>
</gene>
<evidence type="ECO:0000313" key="1">
    <source>
        <dbReference type="EMBL" id="KJA14315.1"/>
    </source>
</evidence>
<sequence>MLLGKDKIHPWQAERRGLSGDTLGTICDVRLAFKYCSSDGIFSLQGSRQPGYVRLISECGHPQSLIWA</sequence>
<accession>A0A0D2P0Z4</accession>
<evidence type="ECO:0000313" key="2">
    <source>
        <dbReference type="Proteomes" id="UP000054270"/>
    </source>
</evidence>
<proteinExistence type="predicted"/>
<keyword evidence="2" id="KW-1185">Reference proteome</keyword>
<dbReference type="EMBL" id="KN817685">
    <property type="protein sequence ID" value="KJA14315.1"/>
    <property type="molecule type" value="Genomic_DNA"/>
</dbReference>
<organism evidence="1 2">
    <name type="scientific">Hypholoma sublateritium (strain FD-334 SS-4)</name>
    <dbReference type="NCBI Taxonomy" id="945553"/>
    <lineage>
        <taxon>Eukaryota</taxon>
        <taxon>Fungi</taxon>
        <taxon>Dikarya</taxon>
        <taxon>Basidiomycota</taxon>
        <taxon>Agaricomycotina</taxon>
        <taxon>Agaricomycetes</taxon>
        <taxon>Agaricomycetidae</taxon>
        <taxon>Agaricales</taxon>
        <taxon>Agaricineae</taxon>
        <taxon>Strophariaceae</taxon>
        <taxon>Hypholoma</taxon>
    </lineage>
</organism>